<keyword evidence="3" id="KW-0808">Transferase</keyword>
<evidence type="ECO:0000256" key="2">
    <source>
        <dbReference type="ARBA" id="ARBA00022527"/>
    </source>
</evidence>
<reference evidence="7" key="2">
    <citation type="submission" date="2019-07" db="EMBL/GenBank/DDBJ databases">
        <authorList>
            <person name="Seetharam A."/>
            <person name="Woodhouse M."/>
            <person name="Cannon E."/>
        </authorList>
    </citation>
    <scope>NUCLEOTIDE SEQUENCE [LARGE SCALE GENOMIC DNA]</scope>
    <source>
        <strain evidence="7">cv. B73</strain>
    </source>
</reference>
<protein>
    <recommendedName>
        <fullName evidence="1">non-specific serine/threonine protein kinase</fullName>
        <ecNumber evidence="1">2.7.11.1</ecNumber>
    </recommendedName>
</protein>
<evidence type="ECO:0000256" key="3">
    <source>
        <dbReference type="ARBA" id="ARBA00022777"/>
    </source>
</evidence>
<dbReference type="GO" id="GO:0004674">
    <property type="term" value="F:protein serine/threonine kinase activity"/>
    <property type="evidence" value="ECO:0007669"/>
    <property type="project" value="UniProtKB-KW"/>
</dbReference>
<dbReference type="EC" id="2.7.11.1" evidence="1"/>
<sequence>MHTATAPPTPLLARSRRPHPARLVAPPPHPVAHSARRHLSVAQPRPSFRRNPSPLPHLSPLLTRPTATLPTQIYRKVSDGEKPGSLAKIGDPEVKLFIEKCIAKVTERLSTNELLMDPFLLDVSDEKIFYPVHLNINTTDTGSPKPSSSFRYDGVASSVGRHDRSGSMSDSHPSDNYVRDTVDPHAAIGRRITV</sequence>
<evidence type="ECO:0000313" key="7">
    <source>
        <dbReference type="EnsemblPlants" id="Zm00001eb200090_P001"/>
    </source>
</evidence>
<proteinExistence type="predicted"/>
<reference evidence="7" key="3">
    <citation type="submission" date="2021-05" db="UniProtKB">
        <authorList>
            <consortium name="EnsemblPlants"/>
        </authorList>
    </citation>
    <scope>IDENTIFICATION</scope>
    <source>
        <strain evidence="7">cv. B73</strain>
    </source>
</reference>
<keyword evidence="3" id="KW-0418">Kinase</keyword>
<feature type="region of interest" description="Disordered" evidence="6">
    <location>
        <begin position="1"/>
        <end position="66"/>
    </location>
</feature>
<accession>A0A804P0K5</accession>
<evidence type="ECO:0000313" key="8">
    <source>
        <dbReference type="Proteomes" id="UP000007305"/>
    </source>
</evidence>
<evidence type="ECO:0000256" key="4">
    <source>
        <dbReference type="ARBA" id="ARBA00047899"/>
    </source>
</evidence>
<comment type="catalytic activity">
    <reaction evidence="4">
        <text>L-threonyl-[protein] + ATP = O-phospho-L-threonyl-[protein] + ADP + H(+)</text>
        <dbReference type="Rhea" id="RHEA:46608"/>
        <dbReference type="Rhea" id="RHEA-COMP:11060"/>
        <dbReference type="Rhea" id="RHEA-COMP:11605"/>
        <dbReference type="ChEBI" id="CHEBI:15378"/>
        <dbReference type="ChEBI" id="CHEBI:30013"/>
        <dbReference type="ChEBI" id="CHEBI:30616"/>
        <dbReference type="ChEBI" id="CHEBI:61977"/>
        <dbReference type="ChEBI" id="CHEBI:456216"/>
        <dbReference type="EC" id="2.7.11.1"/>
    </reaction>
</comment>
<organism evidence="7 8">
    <name type="scientific">Zea mays</name>
    <name type="common">Maize</name>
    <dbReference type="NCBI Taxonomy" id="4577"/>
    <lineage>
        <taxon>Eukaryota</taxon>
        <taxon>Viridiplantae</taxon>
        <taxon>Streptophyta</taxon>
        <taxon>Embryophyta</taxon>
        <taxon>Tracheophyta</taxon>
        <taxon>Spermatophyta</taxon>
        <taxon>Magnoliopsida</taxon>
        <taxon>Liliopsida</taxon>
        <taxon>Poales</taxon>
        <taxon>Poaceae</taxon>
        <taxon>PACMAD clade</taxon>
        <taxon>Panicoideae</taxon>
        <taxon>Andropogonodae</taxon>
        <taxon>Andropogoneae</taxon>
        <taxon>Tripsacinae</taxon>
        <taxon>Zea</taxon>
    </lineage>
</organism>
<dbReference type="InterPro" id="IPR050588">
    <property type="entry name" value="WNK_Ser-Thr_kinase"/>
</dbReference>
<evidence type="ECO:0000256" key="5">
    <source>
        <dbReference type="ARBA" id="ARBA00048679"/>
    </source>
</evidence>
<dbReference type="EnsemblPlants" id="Zm00001eb200090_T001">
    <property type="protein sequence ID" value="Zm00001eb200090_P001"/>
    <property type="gene ID" value="Zm00001eb200090"/>
</dbReference>
<dbReference type="Gramene" id="Zm00001eb200090_T001">
    <property type="protein sequence ID" value="Zm00001eb200090_P001"/>
    <property type="gene ID" value="Zm00001eb200090"/>
</dbReference>
<dbReference type="Proteomes" id="UP000007305">
    <property type="component" value="Chromosome 4"/>
</dbReference>
<comment type="catalytic activity">
    <reaction evidence="5">
        <text>L-seryl-[protein] + ATP = O-phospho-L-seryl-[protein] + ADP + H(+)</text>
        <dbReference type="Rhea" id="RHEA:17989"/>
        <dbReference type="Rhea" id="RHEA-COMP:9863"/>
        <dbReference type="Rhea" id="RHEA-COMP:11604"/>
        <dbReference type="ChEBI" id="CHEBI:15378"/>
        <dbReference type="ChEBI" id="CHEBI:29999"/>
        <dbReference type="ChEBI" id="CHEBI:30616"/>
        <dbReference type="ChEBI" id="CHEBI:83421"/>
        <dbReference type="ChEBI" id="CHEBI:456216"/>
        <dbReference type="EC" id="2.7.11.1"/>
    </reaction>
</comment>
<reference evidence="8" key="1">
    <citation type="journal article" date="2009" name="Science">
        <title>The B73 maize genome: complexity, diversity, and dynamics.</title>
        <authorList>
            <person name="Schnable P.S."/>
            <person name="Ware D."/>
            <person name="Fulton R.S."/>
            <person name="Stein J.C."/>
            <person name="Wei F."/>
            <person name="Pasternak S."/>
            <person name="Liang C."/>
            <person name="Zhang J."/>
            <person name="Fulton L."/>
            <person name="Graves T.A."/>
            <person name="Minx P."/>
            <person name="Reily A.D."/>
            <person name="Courtney L."/>
            <person name="Kruchowski S.S."/>
            <person name="Tomlinson C."/>
            <person name="Strong C."/>
            <person name="Delehaunty K."/>
            <person name="Fronick C."/>
            <person name="Courtney B."/>
            <person name="Rock S.M."/>
            <person name="Belter E."/>
            <person name="Du F."/>
            <person name="Kim K."/>
            <person name="Abbott R.M."/>
            <person name="Cotton M."/>
            <person name="Levy A."/>
            <person name="Marchetto P."/>
            <person name="Ochoa K."/>
            <person name="Jackson S.M."/>
            <person name="Gillam B."/>
            <person name="Chen W."/>
            <person name="Yan L."/>
            <person name="Higginbotham J."/>
            <person name="Cardenas M."/>
            <person name="Waligorski J."/>
            <person name="Applebaum E."/>
            <person name="Phelps L."/>
            <person name="Falcone J."/>
            <person name="Kanchi K."/>
            <person name="Thane T."/>
            <person name="Scimone A."/>
            <person name="Thane N."/>
            <person name="Henke J."/>
            <person name="Wang T."/>
            <person name="Ruppert J."/>
            <person name="Shah N."/>
            <person name="Rotter K."/>
            <person name="Hodges J."/>
            <person name="Ingenthron E."/>
            <person name="Cordes M."/>
            <person name="Kohlberg S."/>
            <person name="Sgro J."/>
            <person name="Delgado B."/>
            <person name="Mead K."/>
            <person name="Chinwalla A."/>
            <person name="Leonard S."/>
            <person name="Crouse K."/>
            <person name="Collura K."/>
            <person name="Kudrna D."/>
            <person name="Currie J."/>
            <person name="He R."/>
            <person name="Angelova A."/>
            <person name="Rajasekar S."/>
            <person name="Mueller T."/>
            <person name="Lomeli R."/>
            <person name="Scara G."/>
            <person name="Ko A."/>
            <person name="Delaney K."/>
            <person name="Wissotski M."/>
            <person name="Lopez G."/>
            <person name="Campos D."/>
            <person name="Braidotti M."/>
            <person name="Ashley E."/>
            <person name="Golser W."/>
            <person name="Kim H."/>
            <person name="Lee S."/>
            <person name="Lin J."/>
            <person name="Dujmic Z."/>
            <person name="Kim W."/>
            <person name="Talag J."/>
            <person name="Zuccolo A."/>
            <person name="Fan C."/>
            <person name="Sebastian A."/>
            <person name="Kramer M."/>
            <person name="Spiegel L."/>
            <person name="Nascimento L."/>
            <person name="Zutavern T."/>
            <person name="Miller B."/>
            <person name="Ambroise C."/>
            <person name="Muller S."/>
            <person name="Spooner W."/>
            <person name="Narechania A."/>
            <person name="Ren L."/>
            <person name="Wei S."/>
            <person name="Kumari S."/>
            <person name="Faga B."/>
            <person name="Levy M.J."/>
            <person name="McMahan L."/>
            <person name="Van Buren P."/>
            <person name="Vaughn M.W."/>
            <person name="Ying K."/>
            <person name="Yeh C.-T."/>
            <person name="Emrich S.J."/>
            <person name="Jia Y."/>
            <person name="Kalyanaraman A."/>
            <person name="Hsia A.-P."/>
            <person name="Barbazuk W.B."/>
            <person name="Baucom R.S."/>
            <person name="Brutnell T.P."/>
            <person name="Carpita N.C."/>
            <person name="Chaparro C."/>
            <person name="Chia J.-M."/>
            <person name="Deragon J.-M."/>
            <person name="Estill J.C."/>
            <person name="Fu Y."/>
            <person name="Jeddeloh J.A."/>
            <person name="Han Y."/>
            <person name="Lee H."/>
            <person name="Li P."/>
            <person name="Lisch D.R."/>
            <person name="Liu S."/>
            <person name="Liu Z."/>
            <person name="Nagel D.H."/>
            <person name="McCann M.C."/>
            <person name="SanMiguel P."/>
            <person name="Myers A.M."/>
            <person name="Nettleton D."/>
            <person name="Nguyen J."/>
            <person name="Penning B.W."/>
            <person name="Ponnala L."/>
            <person name="Schneider K.L."/>
            <person name="Schwartz D.C."/>
            <person name="Sharma A."/>
            <person name="Soderlund C."/>
            <person name="Springer N.M."/>
            <person name="Sun Q."/>
            <person name="Wang H."/>
            <person name="Waterman M."/>
            <person name="Westerman R."/>
            <person name="Wolfgruber T.K."/>
            <person name="Yang L."/>
            <person name="Yu Y."/>
            <person name="Zhang L."/>
            <person name="Zhou S."/>
            <person name="Zhu Q."/>
            <person name="Bennetzen J.L."/>
            <person name="Dawe R.K."/>
            <person name="Jiang J."/>
            <person name="Jiang N."/>
            <person name="Presting G.G."/>
            <person name="Wessler S.R."/>
            <person name="Aluru S."/>
            <person name="Martienssen R.A."/>
            <person name="Clifton S.W."/>
            <person name="McCombie W.R."/>
            <person name="Wing R.A."/>
            <person name="Wilson R.K."/>
        </authorList>
    </citation>
    <scope>NUCLEOTIDE SEQUENCE [LARGE SCALE GENOMIC DNA]</scope>
    <source>
        <strain evidence="8">cv. B73</strain>
    </source>
</reference>
<keyword evidence="2" id="KW-0723">Serine/threonine-protein kinase</keyword>
<dbReference type="PANTHER" id="PTHR13902">
    <property type="entry name" value="SERINE/THREONINE-PROTEIN KINASE WNK WITH NO LYSINE -RELATED"/>
    <property type="match status" value="1"/>
</dbReference>
<evidence type="ECO:0000256" key="6">
    <source>
        <dbReference type="SAM" id="MobiDB-lite"/>
    </source>
</evidence>
<dbReference type="InParanoid" id="A0A804P0K5"/>
<feature type="region of interest" description="Disordered" evidence="6">
    <location>
        <begin position="140"/>
        <end position="179"/>
    </location>
</feature>
<feature type="compositionally biased region" description="Low complexity" evidence="6">
    <location>
        <begin position="56"/>
        <end position="66"/>
    </location>
</feature>
<evidence type="ECO:0000256" key="1">
    <source>
        <dbReference type="ARBA" id="ARBA00012513"/>
    </source>
</evidence>
<name>A0A804P0K5_MAIZE</name>
<keyword evidence="8" id="KW-1185">Reference proteome</keyword>
<feature type="compositionally biased region" description="Polar residues" evidence="6">
    <location>
        <begin position="140"/>
        <end position="150"/>
    </location>
</feature>
<dbReference type="AlphaFoldDB" id="A0A804P0K5"/>